<dbReference type="Proteomes" id="UP000031843">
    <property type="component" value="Chromosome secondary"/>
</dbReference>
<dbReference type="GO" id="GO:0005506">
    <property type="term" value="F:iron ion binding"/>
    <property type="evidence" value="ECO:0007669"/>
    <property type="project" value="InterPro"/>
</dbReference>
<dbReference type="GO" id="GO:0020037">
    <property type="term" value="F:heme binding"/>
    <property type="evidence" value="ECO:0007669"/>
    <property type="project" value="InterPro"/>
</dbReference>
<dbReference type="PANTHER" id="PTHR46696:SF6">
    <property type="entry name" value="P450, PUTATIVE (EUROFUNG)-RELATED"/>
    <property type="match status" value="1"/>
</dbReference>
<gene>
    <name evidence="7" type="ORF">RR42_s0745</name>
</gene>
<proteinExistence type="inferred from homology"/>
<accession>A0A0C4YP07</accession>
<dbReference type="EMBL" id="CP010537">
    <property type="protein sequence ID" value="AJG22336.1"/>
    <property type="molecule type" value="Genomic_DNA"/>
</dbReference>
<dbReference type="FunFam" id="1.10.630.10:FF:000018">
    <property type="entry name" value="Cytochrome P450 monooxygenase"/>
    <property type="match status" value="1"/>
</dbReference>
<dbReference type="SUPFAM" id="SSF48264">
    <property type="entry name" value="Cytochrome P450"/>
    <property type="match status" value="1"/>
</dbReference>
<dbReference type="GO" id="GO:0016705">
    <property type="term" value="F:oxidoreductase activity, acting on paired donors, with incorporation or reduction of molecular oxygen"/>
    <property type="evidence" value="ECO:0007669"/>
    <property type="project" value="InterPro"/>
</dbReference>
<dbReference type="GO" id="GO:0004497">
    <property type="term" value="F:monooxygenase activity"/>
    <property type="evidence" value="ECO:0007669"/>
    <property type="project" value="UniProtKB-KW"/>
</dbReference>
<keyword evidence="8" id="KW-1185">Reference proteome</keyword>
<keyword evidence="5" id="KW-0408">Iron</keyword>
<protein>
    <submittedName>
        <fullName evidence="7">Cytochrome P450 116</fullName>
        <ecNumber evidence="7">1.14.-.-</ecNumber>
    </submittedName>
</protein>
<comment type="similarity">
    <text evidence="1">Belongs to the cytochrome P450 family.</text>
</comment>
<organism evidence="7 8">
    <name type="scientific">Cupriavidus basilensis</name>
    <dbReference type="NCBI Taxonomy" id="68895"/>
    <lineage>
        <taxon>Bacteria</taxon>
        <taxon>Pseudomonadati</taxon>
        <taxon>Pseudomonadota</taxon>
        <taxon>Betaproteobacteria</taxon>
        <taxon>Burkholderiales</taxon>
        <taxon>Burkholderiaceae</taxon>
        <taxon>Cupriavidus</taxon>
    </lineage>
</organism>
<dbReference type="Pfam" id="PF00067">
    <property type="entry name" value="p450"/>
    <property type="match status" value="1"/>
</dbReference>
<evidence type="ECO:0000313" key="7">
    <source>
        <dbReference type="EMBL" id="AJG22336.1"/>
    </source>
</evidence>
<keyword evidence="3" id="KW-0479">Metal-binding</keyword>
<keyword evidence="4 7" id="KW-0560">Oxidoreductase</keyword>
<evidence type="ECO:0000256" key="2">
    <source>
        <dbReference type="ARBA" id="ARBA00022617"/>
    </source>
</evidence>
<evidence type="ECO:0000256" key="6">
    <source>
        <dbReference type="ARBA" id="ARBA00023033"/>
    </source>
</evidence>
<evidence type="ECO:0000256" key="1">
    <source>
        <dbReference type="ARBA" id="ARBA00010617"/>
    </source>
</evidence>
<keyword evidence="2" id="KW-0349">Heme</keyword>
<evidence type="ECO:0000313" key="8">
    <source>
        <dbReference type="Proteomes" id="UP000031843"/>
    </source>
</evidence>
<sequence length="434" mass="49453">MSENKAQVSRCPFSAAAKNFDPFDPTFLEQPFSTLKELRESEPVFFDEKLGYWVVTRMDDAKAILRNQKDFSADIVLDPIVPLYQSTIENFMRSGFHGGGGSLVNDVNPEHDERRKWLAKSLTPQRVKELEPFVREAVVKCIDGFVKDGEVDLVKMLGNQVPAVVLLNFLAIPQEDLERVKAWAEPTILFSWGHPTESDQNHMADMLGEFWHYCKAHIAKLRDNLGDDVVSEAIRGQQEKSLWTDDELTRMVLNFTFAGHDTTTNAAANMFETLMKHRESWDDLCRNPALIPNAVEECIRFAPSVISHRRRAVNNITIGSAEIQANDKILIYFAAANRDDATFANGDTFDIHRDGPNRHVTFGFGWHACYGAPLARLELRIMLEEMTKRLPHIHLKPHQRFEYAPLNTTMRGPSHVYVQWNPALNPLPLDRPSN</sequence>
<dbReference type="Gene3D" id="1.10.630.10">
    <property type="entry name" value="Cytochrome P450"/>
    <property type="match status" value="1"/>
</dbReference>
<dbReference type="OrthoDB" id="4168525at2"/>
<dbReference type="KEGG" id="cbw:RR42_s0745"/>
<dbReference type="InterPro" id="IPR001128">
    <property type="entry name" value="Cyt_P450"/>
</dbReference>
<evidence type="ECO:0000256" key="5">
    <source>
        <dbReference type="ARBA" id="ARBA00023004"/>
    </source>
</evidence>
<keyword evidence="6" id="KW-0503">Monooxygenase</keyword>
<dbReference type="PANTHER" id="PTHR46696">
    <property type="entry name" value="P450, PUTATIVE (EUROFUNG)-RELATED"/>
    <property type="match status" value="1"/>
</dbReference>
<dbReference type="AlphaFoldDB" id="A0A0C4YP07"/>
<dbReference type="STRING" id="68895.RR42_s0745"/>
<dbReference type="RefSeq" id="WP_043353768.1">
    <property type="nucleotide sequence ID" value="NZ_CP010537.1"/>
</dbReference>
<dbReference type="EC" id="1.14.-.-" evidence="7"/>
<reference evidence="7 8" key="1">
    <citation type="journal article" date="2015" name="Genome Announc.">
        <title>Complete Genome Sequence of Cupriavidus basilensis 4G11, Isolated from the Oak Ridge Field Research Center Site.</title>
        <authorList>
            <person name="Ray J."/>
            <person name="Waters R.J."/>
            <person name="Skerker J.M."/>
            <person name="Kuehl J.V."/>
            <person name="Price M.N."/>
            <person name="Huang J."/>
            <person name="Chakraborty R."/>
            <person name="Arkin A.P."/>
            <person name="Deutschbauer A."/>
        </authorList>
    </citation>
    <scope>NUCLEOTIDE SEQUENCE [LARGE SCALE GENOMIC DNA]</scope>
    <source>
        <strain evidence="7">4G11</strain>
    </source>
</reference>
<dbReference type="InterPro" id="IPR002397">
    <property type="entry name" value="Cyt_P450_B"/>
</dbReference>
<evidence type="ECO:0000256" key="3">
    <source>
        <dbReference type="ARBA" id="ARBA00022723"/>
    </source>
</evidence>
<name>A0A0C4YP07_9BURK</name>
<dbReference type="InterPro" id="IPR036396">
    <property type="entry name" value="Cyt_P450_sf"/>
</dbReference>
<evidence type="ECO:0000256" key="4">
    <source>
        <dbReference type="ARBA" id="ARBA00023002"/>
    </source>
</evidence>
<dbReference type="PRINTS" id="PR00359">
    <property type="entry name" value="BP450"/>
</dbReference>